<name>A0ABN7NEJ7_9BURK</name>
<dbReference type="Pfam" id="PF03466">
    <property type="entry name" value="LysR_substrate"/>
    <property type="match status" value="1"/>
</dbReference>
<evidence type="ECO:0000259" key="1">
    <source>
        <dbReference type="Pfam" id="PF03466"/>
    </source>
</evidence>
<proteinExistence type="predicted"/>
<reference evidence="2 3" key="1">
    <citation type="submission" date="2021-02" db="EMBL/GenBank/DDBJ databases">
        <authorList>
            <person name="Vanwijnsberghe S."/>
        </authorList>
    </citation>
    <scope>NUCLEOTIDE SEQUENCE [LARGE SCALE GENOMIC DNA]</scope>
    <source>
        <strain evidence="2 3">R-69658</strain>
    </source>
</reference>
<dbReference type="CDD" id="cd05466">
    <property type="entry name" value="PBP2_LTTR_substrate"/>
    <property type="match status" value="1"/>
</dbReference>
<accession>A0ABN7NEJ7</accession>
<gene>
    <name evidence="2" type="ORF">R69658_08267</name>
</gene>
<protein>
    <recommendedName>
        <fullName evidence="1">LysR substrate-binding domain-containing protein</fullName>
    </recommendedName>
</protein>
<organism evidence="2 3">
    <name type="scientific">Paraburkholderia aspalathi</name>
    <dbReference type="NCBI Taxonomy" id="1324617"/>
    <lineage>
        <taxon>Bacteria</taxon>
        <taxon>Pseudomonadati</taxon>
        <taxon>Pseudomonadota</taxon>
        <taxon>Betaproteobacteria</taxon>
        <taxon>Burkholderiales</taxon>
        <taxon>Burkholderiaceae</taxon>
        <taxon>Paraburkholderia</taxon>
    </lineage>
</organism>
<evidence type="ECO:0000313" key="2">
    <source>
        <dbReference type="EMBL" id="CAE6873488.1"/>
    </source>
</evidence>
<comment type="caution">
    <text evidence="2">The sequence shown here is derived from an EMBL/GenBank/DDBJ whole genome shotgun (WGS) entry which is preliminary data.</text>
</comment>
<evidence type="ECO:0000313" key="3">
    <source>
        <dbReference type="Proteomes" id="UP000674425"/>
    </source>
</evidence>
<dbReference type="EMBL" id="CAJNAU010000362">
    <property type="protein sequence ID" value="CAE6873488.1"/>
    <property type="molecule type" value="Genomic_DNA"/>
</dbReference>
<dbReference type="SUPFAM" id="SSF53850">
    <property type="entry name" value="Periplasmic binding protein-like II"/>
    <property type="match status" value="1"/>
</dbReference>
<keyword evidence="3" id="KW-1185">Reference proteome</keyword>
<feature type="domain" description="LysR substrate-binding" evidence="1">
    <location>
        <begin position="7"/>
        <end position="103"/>
    </location>
</feature>
<dbReference type="Gene3D" id="3.40.190.10">
    <property type="entry name" value="Periplasmic binding protein-like II"/>
    <property type="match status" value="1"/>
</dbReference>
<dbReference type="Proteomes" id="UP000674425">
    <property type="component" value="Unassembled WGS sequence"/>
</dbReference>
<dbReference type="InterPro" id="IPR005119">
    <property type="entry name" value="LysR_subst-bd"/>
</dbReference>
<sequence length="134" mass="14842">MVPDTYRDAQFEVMALDSVEYAWMCSPAYLDRTEELSLRELANHTIIVQLHASGLGDMIGRWLQDNRVKIENTLSSSSLTAIASLTLSGLGISYLPRRIFDNLVSRQASNVGYSLDSLMRASSVVNCQLILALS</sequence>